<sequence>MTCLLLEHLEISDSYLCVEKITSKSLKHMIIKNCGFNRNQGFRTLIYVLSLVSLSLDGQM</sequence>
<reference evidence="1" key="1">
    <citation type="submission" date="2014-09" db="EMBL/GenBank/DDBJ databases">
        <authorList>
            <person name="Magalhaes I.L.F."/>
            <person name="Oliveira U."/>
            <person name="Santos F.R."/>
            <person name="Vidigal T.H.D.A."/>
            <person name="Brescovit A.D."/>
            <person name="Santos A.J."/>
        </authorList>
    </citation>
    <scope>NUCLEOTIDE SEQUENCE</scope>
    <source>
        <tissue evidence="1">Shoot tissue taken approximately 20 cm above the soil surface</tissue>
    </source>
</reference>
<dbReference type="EMBL" id="GBRH01274384">
    <property type="protein sequence ID" value="JAD23511.1"/>
    <property type="molecule type" value="Transcribed_RNA"/>
</dbReference>
<proteinExistence type="predicted"/>
<evidence type="ECO:0000313" key="1">
    <source>
        <dbReference type="EMBL" id="JAD23511.1"/>
    </source>
</evidence>
<protein>
    <submittedName>
        <fullName evidence="1">Uncharacterized protein</fullName>
    </submittedName>
</protein>
<reference evidence="1" key="2">
    <citation type="journal article" date="2015" name="Data Brief">
        <title>Shoot transcriptome of the giant reed, Arundo donax.</title>
        <authorList>
            <person name="Barrero R.A."/>
            <person name="Guerrero F.D."/>
            <person name="Moolhuijzen P."/>
            <person name="Goolsby J.A."/>
            <person name="Tidwell J."/>
            <person name="Bellgard S.E."/>
            <person name="Bellgard M.I."/>
        </authorList>
    </citation>
    <scope>NUCLEOTIDE SEQUENCE</scope>
    <source>
        <tissue evidence="1">Shoot tissue taken approximately 20 cm above the soil surface</tissue>
    </source>
</reference>
<accession>A0A0A8YC20</accession>
<dbReference type="AlphaFoldDB" id="A0A0A8YC20"/>
<organism evidence="1">
    <name type="scientific">Arundo donax</name>
    <name type="common">Giant reed</name>
    <name type="synonym">Donax arundinaceus</name>
    <dbReference type="NCBI Taxonomy" id="35708"/>
    <lineage>
        <taxon>Eukaryota</taxon>
        <taxon>Viridiplantae</taxon>
        <taxon>Streptophyta</taxon>
        <taxon>Embryophyta</taxon>
        <taxon>Tracheophyta</taxon>
        <taxon>Spermatophyta</taxon>
        <taxon>Magnoliopsida</taxon>
        <taxon>Liliopsida</taxon>
        <taxon>Poales</taxon>
        <taxon>Poaceae</taxon>
        <taxon>PACMAD clade</taxon>
        <taxon>Arundinoideae</taxon>
        <taxon>Arundineae</taxon>
        <taxon>Arundo</taxon>
    </lineage>
</organism>
<name>A0A0A8YC20_ARUDO</name>